<protein>
    <recommendedName>
        <fullName evidence="2">CID domain-containing protein</fullName>
    </recommendedName>
</protein>
<dbReference type="CDD" id="cd16982">
    <property type="entry name" value="CID_Pcf11"/>
    <property type="match status" value="1"/>
</dbReference>
<dbReference type="InterPro" id="IPR045154">
    <property type="entry name" value="PCF11-like"/>
</dbReference>
<dbReference type="InterPro" id="IPR008942">
    <property type="entry name" value="ENTH_VHS"/>
</dbReference>
<proteinExistence type="predicted"/>
<dbReference type="Pfam" id="PF21936">
    <property type="entry name" value="Pcf11_C"/>
    <property type="match status" value="1"/>
</dbReference>
<evidence type="ECO:0000313" key="3">
    <source>
        <dbReference type="EMBL" id="KAK8247016.1"/>
    </source>
</evidence>
<keyword evidence="4" id="KW-1185">Reference proteome</keyword>
<feature type="region of interest" description="Disordered" evidence="1">
    <location>
        <begin position="523"/>
        <end position="542"/>
    </location>
</feature>
<dbReference type="Gene3D" id="1.25.40.90">
    <property type="match status" value="1"/>
</dbReference>
<dbReference type="Pfam" id="PF04818">
    <property type="entry name" value="CID"/>
    <property type="match status" value="1"/>
</dbReference>
<accession>A0ABR1Z420</accession>
<dbReference type="InterPro" id="IPR047415">
    <property type="entry name" value="Pcf11_CID"/>
</dbReference>
<gene>
    <name evidence="3" type="ORF">HDK90DRAFT_27495</name>
</gene>
<dbReference type="PANTHER" id="PTHR15921:SF3">
    <property type="entry name" value="PRE-MRNA CLEAVAGE COMPLEX 2 PROTEIN PCF11"/>
    <property type="match status" value="1"/>
</dbReference>
<dbReference type="SUPFAM" id="SSF48464">
    <property type="entry name" value="ENTH/VHS domain"/>
    <property type="match status" value="1"/>
</dbReference>
<feature type="domain" description="CID" evidence="2">
    <location>
        <begin position="4"/>
        <end position="142"/>
    </location>
</feature>
<sequence>MSLPSAEVAADFREALQDLKFNSRPEISNLTIIAKENTEHAQAISRELENHIKTTRPEWKLPALYVLDSIVKNVGTPYTVYLGSNLYDTFVNAYTLVDTPTRKALEGLLRTWKQPVPESLDTRPVIPVEVTRKIDNVLLKFKTVAMQQQHNQTRSPAPGQDPRVSQSPFGYPPGNQARQSPAQNGLAYAPPPVPQTHSPAPSMTLPFGMPPQNVRQSPALGMPFSAPPPSSVDKIKADVEPLIASAKQDFASNPYDSDKQKRLKTFLDLQALLNSQQLAPNQLQLVEQQLAQLGAAVAQPSASAPVPSANTPLRPPFPVPTPSMPIPQIPQIPTPVQQSTPVPNMNAAAPPSLADMLRGIQRSATPQQAQPLPPMPPAPPIAPAATPINTLSLLDSLRMQGLLGGSSTPMAVPPMATPMAVPMAAPIAPPPFSGSTSVNNDVELTKESVKRQRPELISLLYEARPNQCSTCGRRFPATDEGKAMKRRHLDWHFKVKDPSLVKQAIHRSWYIGEKEWIEYREQDEAKPPPETNGTNSSAPKNQQRFVRVPLEPELVNAPCPICQEKFTPSRLDDEFVWMDAIQVGPKIYHNSCYEEVYGKARSTPVLGKRGADEGVGTPSKKMHI</sequence>
<reference evidence="3 4" key="1">
    <citation type="submission" date="2024-04" db="EMBL/GenBank/DDBJ databases">
        <title>Phyllosticta paracitricarpa is synonymous to the EU quarantine fungus P. citricarpa based on phylogenomic analyses.</title>
        <authorList>
            <consortium name="Lawrence Berkeley National Laboratory"/>
            <person name="Van Ingen-Buijs V.A."/>
            <person name="Van Westerhoven A.C."/>
            <person name="Haridas S."/>
            <person name="Skiadas P."/>
            <person name="Martin F."/>
            <person name="Groenewald J.Z."/>
            <person name="Crous P.W."/>
            <person name="Seidl M.F."/>
        </authorList>
    </citation>
    <scope>NUCLEOTIDE SEQUENCE [LARGE SCALE GENOMIC DNA]</scope>
    <source>
        <strain evidence="3 4">CBS 123374</strain>
    </source>
</reference>
<evidence type="ECO:0000259" key="2">
    <source>
        <dbReference type="PROSITE" id="PS51391"/>
    </source>
</evidence>
<dbReference type="Proteomes" id="UP001492380">
    <property type="component" value="Unassembled WGS sequence"/>
</dbReference>
<dbReference type="SMART" id="SM00582">
    <property type="entry name" value="RPR"/>
    <property type="match status" value="1"/>
</dbReference>
<dbReference type="EMBL" id="JBBWRZ010000001">
    <property type="protein sequence ID" value="KAK8247016.1"/>
    <property type="molecule type" value="Genomic_DNA"/>
</dbReference>
<name>A0ABR1Z420_9PEZI</name>
<feature type="region of interest" description="Disordered" evidence="1">
    <location>
        <begin position="146"/>
        <end position="217"/>
    </location>
</feature>
<evidence type="ECO:0000313" key="4">
    <source>
        <dbReference type="Proteomes" id="UP001492380"/>
    </source>
</evidence>
<dbReference type="PROSITE" id="PS51391">
    <property type="entry name" value="CID"/>
    <property type="match status" value="1"/>
</dbReference>
<feature type="compositionally biased region" description="Polar residues" evidence="1">
    <location>
        <begin position="146"/>
        <end position="155"/>
    </location>
</feature>
<organism evidence="3 4">
    <name type="scientific">Phyllosticta capitalensis</name>
    <dbReference type="NCBI Taxonomy" id="121624"/>
    <lineage>
        <taxon>Eukaryota</taxon>
        <taxon>Fungi</taxon>
        <taxon>Dikarya</taxon>
        <taxon>Ascomycota</taxon>
        <taxon>Pezizomycotina</taxon>
        <taxon>Dothideomycetes</taxon>
        <taxon>Dothideomycetes incertae sedis</taxon>
        <taxon>Botryosphaeriales</taxon>
        <taxon>Phyllostictaceae</taxon>
        <taxon>Phyllosticta</taxon>
    </lineage>
</organism>
<dbReference type="InterPro" id="IPR006569">
    <property type="entry name" value="CID_dom"/>
</dbReference>
<dbReference type="InterPro" id="IPR054127">
    <property type="entry name" value="Pcf11_C"/>
</dbReference>
<dbReference type="PANTHER" id="PTHR15921">
    <property type="entry name" value="PRE-MRNA CLEAVAGE COMPLEX II"/>
    <property type="match status" value="1"/>
</dbReference>
<feature type="compositionally biased region" description="Polar residues" evidence="1">
    <location>
        <begin position="531"/>
        <end position="542"/>
    </location>
</feature>
<comment type="caution">
    <text evidence="3">The sequence shown here is derived from an EMBL/GenBank/DDBJ whole genome shotgun (WGS) entry which is preliminary data.</text>
</comment>
<evidence type="ECO:0000256" key="1">
    <source>
        <dbReference type="SAM" id="MobiDB-lite"/>
    </source>
</evidence>